<evidence type="ECO:0000313" key="1">
    <source>
        <dbReference type="EMBL" id="KAK3711524.1"/>
    </source>
</evidence>
<accession>A0ACC3N797</accession>
<comment type="caution">
    <text evidence="1">The sequence shown here is derived from an EMBL/GenBank/DDBJ whole genome shotgun (WGS) entry which is preliminary data.</text>
</comment>
<proteinExistence type="predicted"/>
<dbReference type="EMBL" id="JAUTXU010000075">
    <property type="protein sequence ID" value="KAK3711524.1"/>
    <property type="molecule type" value="Genomic_DNA"/>
</dbReference>
<name>A0ACC3N797_9PEZI</name>
<gene>
    <name evidence="1" type="ORF">LTR37_009515</name>
</gene>
<evidence type="ECO:0000313" key="2">
    <source>
        <dbReference type="Proteomes" id="UP001281147"/>
    </source>
</evidence>
<organism evidence="1 2">
    <name type="scientific">Vermiconidia calcicola</name>
    <dbReference type="NCBI Taxonomy" id="1690605"/>
    <lineage>
        <taxon>Eukaryota</taxon>
        <taxon>Fungi</taxon>
        <taxon>Dikarya</taxon>
        <taxon>Ascomycota</taxon>
        <taxon>Pezizomycotina</taxon>
        <taxon>Dothideomycetes</taxon>
        <taxon>Dothideomycetidae</taxon>
        <taxon>Mycosphaerellales</taxon>
        <taxon>Extremaceae</taxon>
        <taxon>Vermiconidia</taxon>
    </lineage>
</organism>
<protein>
    <submittedName>
        <fullName evidence="1">Uncharacterized protein</fullName>
    </submittedName>
</protein>
<sequence>MVSISNVFTCETVSASSLAASSSLSGPFPSIPAFSSVPLGSSVLISSSSGIIIGSGSSFPANPTSIRPSFSIPPLLNTTSSRSNGNLSITISRSASVSGSAGLPMSYYAYPTPLQKRQAQIFYTPRCLRDYRRSYGVEGIEDACECLALATPTPVTSTISSVDPSITITSTNTIEVEGTTTVTPTTTISSFTTETVLITRRTVTTTSVAATVDATLTITQVSTSIVTTSAPTPTSFNVFYINSAANVTNPQANFFAAVDAPGGSGIVLTAEAAADSFALDSFSRLVDTTGGNAFIAKNTDDLYPFGLLQTTAATANTPTCSACNGVLQCDYPGTTGNTFALCYGYLSLGPVDVFGKDSDDDGSIDCSRIALQYK</sequence>
<keyword evidence="2" id="KW-1185">Reference proteome</keyword>
<dbReference type="Proteomes" id="UP001281147">
    <property type="component" value="Unassembled WGS sequence"/>
</dbReference>
<reference evidence="1" key="1">
    <citation type="submission" date="2023-07" db="EMBL/GenBank/DDBJ databases">
        <title>Black Yeasts Isolated from many extreme environments.</title>
        <authorList>
            <person name="Coleine C."/>
            <person name="Stajich J.E."/>
            <person name="Selbmann L."/>
        </authorList>
    </citation>
    <scope>NUCLEOTIDE SEQUENCE</scope>
    <source>
        <strain evidence="1">CCFEE 5714</strain>
    </source>
</reference>